<dbReference type="PANTHER" id="PTHR11070:SF2">
    <property type="entry name" value="ATP-DEPENDENT DNA HELICASE SRS2"/>
    <property type="match status" value="1"/>
</dbReference>
<sequence length="644" mass="72643">MSLSPDLLQTIFSDLNTQQSEAVRHMDGPALVLAGAGSGKTRVLTARVMHLVQQGIAPWSILAVTFTNKAANEMRQRIRSQLGPAANDAWIGTFHSIALRILRIEAHHLGYGNDFVIYEPAESVKVVNKVIRKLNISSDTLNAKRALGIISSYKNSNHSPQDILADDAPFEREVIGPVYQHYQELMSSFNAMDFDDLLVNLKRLLSLDAEILAKYQQRFSYILVDEYQDTNLLQFELIYALGRQHRNVFAVGDDDQSIYRFRGATIENILNFEQHYPQAVLFKLEQNYRSHQTILDCANRIISKNPRRHGKQLFSDLGAGEKIAVKVLPSAEDEASFVVNQLGELMAKGFRPNEIAVLYRTNAQSRLFETFLLRSNIPYRVVGSFEFWKRREIQDILAYVSLIANPRNIQAFERIVNYPLRGIGATSVEKIVTVAMDTGMPVLEAAAMVEPDLRGKARKSLQAFLELIGSFNGGQDYLMGDLIHELVRKAGIERDIRTRDDENQAQSRLENIGELISAATAFDEKYPSEQAPIQRFLEEVNLGLETRQQTTDGVNLLTIHSAKGLEFPVVFLTGLENTVFPSPMSMGNQFAQEEERRLMYVAITRCQEKLYLTRAQSRTLFGKTAFCGASAFLREIPDDLTVKL</sequence>
<evidence type="ECO:0000256" key="4">
    <source>
        <dbReference type="ARBA" id="ARBA00022806"/>
    </source>
</evidence>
<dbReference type="PANTHER" id="PTHR11070">
    <property type="entry name" value="UVRD / RECB / PCRA DNA HELICASE FAMILY MEMBER"/>
    <property type="match status" value="1"/>
</dbReference>
<evidence type="ECO:0000256" key="2">
    <source>
        <dbReference type="ARBA" id="ARBA00022741"/>
    </source>
</evidence>
<evidence type="ECO:0000256" key="5">
    <source>
        <dbReference type="ARBA" id="ARBA00022840"/>
    </source>
</evidence>
<dbReference type="GO" id="GO:0005524">
    <property type="term" value="F:ATP binding"/>
    <property type="evidence" value="ECO:0007669"/>
    <property type="project" value="UniProtKB-UniRule"/>
</dbReference>
<dbReference type="Gene3D" id="3.40.50.300">
    <property type="entry name" value="P-loop containing nucleotide triphosphate hydrolases"/>
    <property type="match status" value="2"/>
</dbReference>
<dbReference type="PROSITE" id="PS51198">
    <property type="entry name" value="UVRD_HELICASE_ATP_BIND"/>
    <property type="match status" value="1"/>
</dbReference>
<evidence type="ECO:0000256" key="1">
    <source>
        <dbReference type="ARBA" id="ARBA00009922"/>
    </source>
</evidence>
<dbReference type="Pfam" id="PF13361">
    <property type="entry name" value="UvrD_C"/>
    <property type="match status" value="1"/>
</dbReference>
<dbReference type="GO" id="GO:0033202">
    <property type="term" value="C:DNA helicase complex"/>
    <property type="evidence" value="ECO:0007669"/>
    <property type="project" value="TreeGrafter"/>
</dbReference>
<feature type="binding site" evidence="12">
    <location>
        <begin position="34"/>
        <end position="41"/>
    </location>
    <ligand>
        <name>ATP</name>
        <dbReference type="ChEBI" id="CHEBI:30616"/>
    </ligand>
</feature>
<comment type="catalytic activity">
    <reaction evidence="11">
        <text>ATP + H2O = ADP + phosphate + H(+)</text>
        <dbReference type="Rhea" id="RHEA:13065"/>
        <dbReference type="ChEBI" id="CHEBI:15377"/>
        <dbReference type="ChEBI" id="CHEBI:15378"/>
        <dbReference type="ChEBI" id="CHEBI:30616"/>
        <dbReference type="ChEBI" id="CHEBI:43474"/>
        <dbReference type="ChEBI" id="CHEBI:456216"/>
        <dbReference type="EC" id="5.6.2.4"/>
    </reaction>
</comment>
<gene>
    <name evidence="15" type="ORF">HNR37_001298</name>
</gene>
<dbReference type="SUPFAM" id="SSF52540">
    <property type="entry name" value="P-loop containing nucleoside triphosphate hydrolases"/>
    <property type="match status" value="1"/>
</dbReference>
<evidence type="ECO:0000256" key="9">
    <source>
        <dbReference type="ARBA" id="ARBA00034808"/>
    </source>
</evidence>
<dbReference type="InterPro" id="IPR014017">
    <property type="entry name" value="DNA_helicase_UvrD-like_C"/>
</dbReference>
<organism evidence="15 16">
    <name type="scientific">Desulfurispira natronophila</name>
    <dbReference type="NCBI Taxonomy" id="682562"/>
    <lineage>
        <taxon>Bacteria</taxon>
        <taxon>Pseudomonadati</taxon>
        <taxon>Chrysiogenota</taxon>
        <taxon>Chrysiogenia</taxon>
        <taxon>Chrysiogenales</taxon>
        <taxon>Chrysiogenaceae</taxon>
        <taxon>Desulfurispira</taxon>
    </lineage>
</organism>
<dbReference type="InterPro" id="IPR013986">
    <property type="entry name" value="DExx_box_DNA_helicase_dom_sf"/>
</dbReference>
<evidence type="ECO:0000259" key="14">
    <source>
        <dbReference type="PROSITE" id="PS51217"/>
    </source>
</evidence>
<dbReference type="EC" id="5.6.2.4" evidence="9"/>
<dbReference type="GO" id="GO:0016787">
    <property type="term" value="F:hydrolase activity"/>
    <property type="evidence" value="ECO:0007669"/>
    <property type="project" value="UniProtKB-UniRule"/>
</dbReference>
<comment type="caution">
    <text evidence="15">The sequence shown here is derived from an EMBL/GenBank/DDBJ whole genome shotgun (WGS) entry which is preliminary data.</text>
</comment>
<evidence type="ECO:0000256" key="8">
    <source>
        <dbReference type="ARBA" id="ARBA00034617"/>
    </source>
</evidence>
<evidence type="ECO:0000313" key="15">
    <source>
        <dbReference type="EMBL" id="MBB5021981.1"/>
    </source>
</evidence>
<dbReference type="InterPro" id="IPR027417">
    <property type="entry name" value="P-loop_NTPase"/>
</dbReference>
<keyword evidence="3 12" id="KW-0378">Hydrolase</keyword>
<keyword evidence="5 12" id="KW-0067">ATP-binding</keyword>
<proteinExistence type="inferred from homology"/>
<keyword evidence="16" id="KW-1185">Reference proteome</keyword>
<name>A0A7W7Y4L0_9BACT</name>
<dbReference type="InterPro" id="IPR000212">
    <property type="entry name" value="DNA_helicase_UvrD/REP"/>
</dbReference>
<evidence type="ECO:0000259" key="13">
    <source>
        <dbReference type="PROSITE" id="PS51198"/>
    </source>
</evidence>
<dbReference type="GO" id="GO:0043138">
    <property type="term" value="F:3'-5' DNA helicase activity"/>
    <property type="evidence" value="ECO:0007669"/>
    <property type="project" value="UniProtKB-EC"/>
</dbReference>
<dbReference type="Gene3D" id="1.10.10.160">
    <property type="match status" value="1"/>
</dbReference>
<evidence type="ECO:0000256" key="3">
    <source>
        <dbReference type="ARBA" id="ARBA00022801"/>
    </source>
</evidence>
<dbReference type="GO" id="GO:0003677">
    <property type="term" value="F:DNA binding"/>
    <property type="evidence" value="ECO:0007669"/>
    <property type="project" value="UniProtKB-KW"/>
</dbReference>
<dbReference type="PROSITE" id="PS51217">
    <property type="entry name" value="UVRD_HELICASE_CTER"/>
    <property type="match status" value="1"/>
</dbReference>
<keyword evidence="7" id="KW-0413">Isomerase</keyword>
<keyword evidence="6" id="KW-0238">DNA-binding</keyword>
<dbReference type="AlphaFoldDB" id="A0A7W7Y4L0"/>
<comment type="catalytic activity">
    <reaction evidence="8">
        <text>Couples ATP hydrolysis with the unwinding of duplex DNA by translocating in the 3'-5' direction.</text>
        <dbReference type="EC" id="5.6.2.4"/>
    </reaction>
</comment>
<protein>
    <recommendedName>
        <fullName evidence="9">DNA 3'-5' helicase</fullName>
        <ecNumber evidence="9">5.6.2.4</ecNumber>
    </recommendedName>
    <alternativeName>
        <fullName evidence="10">DNA 3'-5' helicase II</fullName>
    </alternativeName>
</protein>
<feature type="domain" description="UvrD-like helicase ATP-binding" evidence="13">
    <location>
        <begin position="13"/>
        <end position="291"/>
    </location>
</feature>
<keyword evidence="2 12" id="KW-0547">Nucleotide-binding</keyword>
<dbReference type="GO" id="GO:0005829">
    <property type="term" value="C:cytosol"/>
    <property type="evidence" value="ECO:0007669"/>
    <property type="project" value="TreeGrafter"/>
</dbReference>
<dbReference type="EMBL" id="JACHID010000007">
    <property type="protein sequence ID" value="MBB5021981.1"/>
    <property type="molecule type" value="Genomic_DNA"/>
</dbReference>
<feature type="domain" description="UvrD-like helicase C-terminal" evidence="14">
    <location>
        <begin position="292"/>
        <end position="564"/>
    </location>
</feature>
<dbReference type="Proteomes" id="UP000528322">
    <property type="component" value="Unassembled WGS sequence"/>
</dbReference>
<evidence type="ECO:0000256" key="12">
    <source>
        <dbReference type="PROSITE-ProRule" id="PRU00560"/>
    </source>
</evidence>
<dbReference type="GO" id="GO:0000725">
    <property type="term" value="P:recombinational repair"/>
    <property type="evidence" value="ECO:0007669"/>
    <property type="project" value="TreeGrafter"/>
</dbReference>
<dbReference type="Gene3D" id="1.10.486.10">
    <property type="entry name" value="PCRA, domain 4"/>
    <property type="match status" value="1"/>
</dbReference>
<dbReference type="CDD" id="cd18807">
    <property type="entry name" value="SF1_C_UvrD"/>
    <property type="match status" value="1"/>
</dbReference>
<dbReference type="InterPro" id="IPR014016">
    <property type="entry name" value="UvrD-like_ATP-bd"/>
</dbReference>
<comment type="similarity">
    <text evidence="1">Belongs to the helicase family. UvrD subfamily.</text>
</comment>
<evidence type="ECO:0000256" key="6">
    <source>
        <dbReference type="ARBA" id="ARBA00023125"/>
    </source>
</evidence>
<evidence type="ECO:0000256" key="7">
    <source>
        <dbReference type="ARBA" id="ARBA00023235"/>
    </source>
</evidence>
<evidence type="ECO:0000256" key="10">
    <source>
        <dbReference type="ARBA" id="ARBA00034923"/>
    </source>
</evidence>
<dbReference type="CDD" id="cd17932">
    <property type="entry name" value="DEXQc_UvrD"/>
    <property type="match status" value="1"/>
</dbReference>
<dbReference type="RefSeq" id="WP_183731656.1">
    <property type="nucleotide sequence ID" value="NZ_JACHID010000007.1"/>
</dbReference>
<accession>A0A7W7Y4L0</accession>
<evidence type="ECO:0000256" key="11">
    <source>
        <dbReference type="ARBA" id="ARBA00048988"/>
    </source>
</evidence>
<dbReference type="Pfam" id="PF00580">
    <property type="entry name" value="UvrD-helicase"/>
    <property type="match status" value="1"/>
</dbReference>
<evidence type="ECO:0000313" key="16">
    <source>
        <dbReference type="Proteomes" id="UP000528322"/>
    </source>
</evidence>
<reference evidence="15 16" key="1">
    <citation type="submission" date="2020-08" db="EMBL/GenBank/DDBJ databases">
        <title>Genomic Encyclopedia of Type Strains, Phase IV (KMG-IV): sequencing the most valuable type-strain genomes for metagenomic binning, comparative biology and taxonomic classification.</title>
        <authorList>
            <person name="Goeker M."/>
        </authorList>
    </citation>
    <scope>NUCLEOTIDE SEQUENCE [LARGE SCALE GENOMIC DNA]</scope>
    <source>
        <strain evidence="15 16">DSM 22071</strain>
    </source>
</reference>
<keyword evidence="4 12" id="KW-0347">Helicase</keyword>